<keyword evidence="2" id="KW-0472">Membrane</keyword>
<feature type="transmembrane region" description="Helical" evidence="2">
    <location>
        <begin position="7"/>
        <end position="25"/>
    </location>
</feature>
<dbReference type="PANTHER" id="PTHR30469:SF33">
    <property type="entry name" value="SLR1207 PROTEIN"/>
    <property type="match status" value="1"/>
</dbReference>
<evidence type="ECO:0000256" key="2">
    <source>
        <dbReference type="SAM" id="Phobius"/>
    </source>
</evidence>
<evidence type="ECO:0000259" key="3">
    <source>
        <dbReference type="Pfam" id="PF25917"/>
    </source>
</evidence>
<dbReference type="RefSeq" id="WP_062123646.1">
    <property type="nucleotide sequence ID" value="NZ_BAZW01000008.1"/>
</dbReference>
<evidence type="ECO:0000313" key="4">
    <source>
        <dbReference type="EMBL" id="GAO29386.1"/>
    </source>
</evidence>
<evidence type="ECO:0000256" key="1">
    <source>
        <dbReference type="ARBA" id="ARBA00009477"/>
    </source>
</evidence>
<dbReference type="SUPFAM" id="SSF111369">
    <property type="entry name" value="HlyD-like secretion proteins"/>
    <property type="match status" value="1"/>
</dbReference>
<organism evidence="4 5">
    <name type="scientific">Geofilum rubicundum JCM 15548</name>
    <dbReference type="NCBI Taxonomy" id="1236989"/>
    <lineage>
        <taxon>Bacteria</taxon>
        <taxon>Pseudomonadati</taxon>
        <taxon>Bacteroidota</taxon>
        <taxon>Bacteroidia</taxon>
        <taxon>Marinilabiliales</taxon>
        <taxon>Marinilabiliaceae</taxon>
        <taxon>Geofilum</taxon>
    </lineage>
</organism>
<name>A0A0E9LW99_9BACT</name>
<sequence>MKRFLKIGLLLVFVALVAWVFVYLYKQSKAAPTVYETETPFKTNIIKKTVATGSVVPRKEIAIKPQESGIITALFVEPGELVKKGDMIARIQIIPEMVQVNEAESRVNKARMAFENAEADFNRMKDLFEQNVIAISEFQSEELRFKTSREDLQAAENHLQLIQEGVTKKMGAKTNTVIRSTIDGMVLDVPVEEGNSVIKSNAFNDGTTVAMVADMSEMVFEGKVDETEVGKIKEGMHLLMTIGAVENEMFDAYLEYISPKGVEEGGAIQFEIKAAVKLKEQQFIRAGYSANADIVLDRRDSVLAVNEKVLQFSGDSVFVEVETEDQVFEKRLVETGLSDGLNIELLNGLKEEEKVKVPTI</sequence>
<keyword evidence="5" id="KW-1185">Reference proteome</keyword>
<reference evidence="4 5" key="1">
    <citation type="journal article" date="2015" name="Microbes Environ.">
        <title>Distribution and evolution of nitrogen fixation genes in the phylum bacteroidetes.</title>
        <authorList>
            <person name="Inoue J."/>
            <person name="Oshima K."/>
            <person name="Suda W."/>
            <person name="Sakamoto M."/>
            <person name="Iino T."/>
            <person name="Noda S."/>
            <person name="Hongoh Y."/>
            <person name="Hattori M."/>
            <person name="Ohkuma M."/>
        </authorList>
    </citation>
    <scope>NUCLEOTIDE SEQUENCE [LARGE SCALE GENOMIC DNA]</scope>
    <source>
        <strain evidence="4">JCM 15548</strain>
    </source>
</reference>
<dbReference type="Gene3D" id="1.10.287.470">
    <property type="entry name" value="Helix hairpin bin"/>
    <property type="match status" value="1"/>
</dbReference>
<dbReference type="EMBL" id="BAZW01000008">
    <property type="protein sequence ID" value="GAO29386.1"/>
    <property type="molecule type" value="Genomic_DNA"/>
</dbReference>
<comment type="caution">
    <text evidence="4">The sequence shown here is derived from an EMBL/GenBank/DDBJ whole genome shotgun (WGS) entry which is preliminary data.</text>
</comment>
<dbReference type="Proteomes" id="UP000032900">
    <property type="component" value="Unassembled WGS sequence"/>
</dbReference>
<dbReference type="InterPro" id="IPR006143">
    <property type="entry name" value="RND_pump_MFP"/>
</dbReference>
<proteinExistence type="inferred from homology"/>
<keyword evidence="2" id="KW-1133">Transmembrane helix</keyword>
<dbReference type="AlphaFoldDB" id="A0A0E9LW99"/>
<gene>
    <name evidence="4" type="ORF">JCM15548_11566</name>
</gene>
<keyword evidence="2" id="KW-0812">Transmembrane</keyword>
<dbReference type="STRING" id="1236989.JCM15548_11566"/>
<comment type="similarity">
    <text evidence="1">Belongs to the membrane fusion protein (MFP) (TC 8.A.1) family.</text>
</comment>
<dbReference type="GO" id="GO:0015562">
    <property type="term" value="F:efflux transmembrane transporter activity"/>
    <property type="evidence" value="ECO:0007669"/>
    <property type="project" value="TreeGrafter"/>
</dbReference>
<dbReference type="Gene3D" id="2.40.30.170">
    <property type="match status" value="1"/>
</dbReference>
<dbReference type="GO" id="GO:1990281">
    <property type="term" value="C:efflux pump complex"/>
    <property type="evidence" value="ECO:0007669"/>
    <property type="project" value="TreeGrafter"/>
</dbReference>
<accession>A0A0E9LW99</accession>
<dbReference type="Pfam" id="PF25917">
    <property type="entry name" value="BSH_RND"/>
    <property type="match status" value="1"/>
</dbReference>
<feature type="domain" description="Multidrug resistance protein MdtA-like barrel-sandwich hybrid" evidence="3">
    <location>
        <begin position="61"/>
        <end position="201"/>
    </location>
</feature>
<protein>
    <submittedName>
        <fullName evidence="4">Membrane fusion efflux protein</fullName>
    </submittedName>
</protein>
<dbReference type="Gene3D" id="6.20.50.140">
    <property type="match status" value="1"/>
</dbReference>
<dbReference type="NCBIfam" id="TIGR01730">
    <property type="entry name" value="RND_mfp"/>
    <property type="match status" value="1"/>
</dbReference>
<dbReference type="Gene3D" id="2.40.50.100">
    <property type="match status" value="1"/>
</dbReference>
<dbReference type="PANTHER" id="PTHR30469">
    <property type="entry name" value="MULTIDRUG RESISTANCE PROTEIN MDTA"/>
    <property type="match status" value="1"/>
</dbReference>
<evidence type="ECO:0000313" key="5">
    <source>
        <dbReference type="Proteomes" id="UP000032900"/>
    </source>
</evidence>
<dbReference type="InterPro" id="IPR058625">
    <property type="entry name" value="MdtA-like_BSH"/>
</dbReference>
<dbReference type="OrthoDB" id="9809068at2"/>